<reference evidence="3 4" key="1">
    <citation type="submission" date="2024-02" db="EMBL/GenBank/DDBJ databases">
        <title>A nitrogen-fixing paenibacillus bacterium.</title>
        <authorList>
            <person name="Zhang W.L."/>
            <person name="Chen S.F."/>
        </authorList>
    </citation>
    <scope>NUCLEOTIDE SEQUENCE [LARGE SCALE GENOMIC DNA]</scope>
    <source>
        <strain evidence="3 4">M1</strain>
    </source>
</reference>
<dbReference type="Pfam" id="PF04023">
    <property type="entry name" value="FeoA"/>
    <property type="match status" value="1"/>
</dbReference>
<dbReference type="InterPro" id="IPR052713">
    <property type="entry name" value="FeoA"/>
</dbReference>
<accession>A0ABU7VT52</accession>
<evidence type="ECO:0000256" key="1">
    <source>
        <dbReference type="ARBA" id="ARBA00023004"/>
    </source>
</evidence>
<dbReference type="EMBL" id="JAZHPZ010000006">
    <property type="protein sequence ID" value="MEF2966936.1"/>
    <property type="molecule type" value="Genomic_DNA"/>
</dbReference>
<dbReference type="PANTHER" id="PTHR42954:SF1">
    <property type="entry name" value="FERROUS IRON TRANSPORTER FEOA DOMAIN-CONTAINING PROTEIN"/>
    <property type="match status" value="1"/>
</dbReference>
<gene>
    <name evidence="3" type="ORF">V3851_13935</name>
</gene>
<dbReference type="RefSeq" id="WP_331847158.1">
    <property type="nucleotide sequence ID" value="NZ_JAZHPZ010000006.1"/>
</dbReference>
<protein>
    <submittedName>
        <fullName evidence="3">FeoA family protein</fullName>
    </submittedName>
</protein>
<evidence type="ECO:0000313" key="4">
    <source>
        <dbReference type="Proteomes" id="UP001306950"/>
    </source>
</evidence>
<dbReference type="InterPro" id="IPR008988">
    <property type="entry name" value="Transcriptional_repressor_C"/>
</dbReference>
<evidence type="ECO:0000259" key="2">
    <source>
        <dbReference type="SMART" id="SM00899"/>
    </source>
</evidence>
<dbReference type="SUPFAM" id="SSF50037">
    <property type="entry name" value="C-terminal domain of transcriptional repressors"/>
    <property type="match status" value="1"/>
</dbReference>
<dbReference type="InterPro" id="IPR007167">
    <property type="entry name" value="Fe-transptr_FeoA-like"/>
</dbReference>
<dbReference type="PANTHER" id="PTHR42954">
    <property type="entry name" value="FE(2+) TRANSPORT PROTEIN A"/>
    <property type="match status" value="1"/>
</dbReference>
<keyword evidence="1" id="KW-0408">Iron</keyword>
<sequence length="80" mass="8673">MTPCPNCLSGLKPGDSCSIRQFGGIDPILKRRLNDLGIAEGSHITVKRFCLWGGPVLLEFDGQLIGIRHREAAKIEVAVS</sequence>
<organism evidence="3 4">
    <name type="scientific">Paenibacillus haidiansis</name>
    <dbReference type="NCBI Taxonomy" id="1574488"/>
    <lineage>
        <taxon>Bacteria</taxon>
        <taxon>Bacillati</taxon>
        <taxon>Bacillota</taxon>
        <taxon>Bacilli</taxon>
        <taxon>Bacillales</taxon>
        <taxon>Paenibacillaceae</taxon>
        <taxon>Paenibacillus</taxon>
    </lineage>
</organism>
<evidence type="ECO:0000313" key="3">
    <source>
        <dbReference type="EMBL" id="MEF2966936.1"/>
    </source>
</evidence>
<dbReference type="Gene3D" id="2.30.30.90">
    <property type="match status" value="1"/>
</dbReference>
<dbReference type="SMART" id="SM00899">
    <property type="entry name" value="FeoA"/>
    <property type="match status" value="1"/>
</dbReference>
<feature type="domain" description="Ferrous iron transporter FeoA-like" evidence="2">
    <location>
        <begin position="6"/>
        <end position="79"/>
    </location>
</feature>
<proteinExistence type="predicted"/>
<dbReference type="InterPro" id="IPR038157">
    <property type="entry name" value="FeoA_core_dom"/>
</dbReference>
<dbReference type="Proteomes" id="UP001306950">
    <property type="component" value="Unassembled WGS sequence"/>
</dbReference>
<name>A0ABU7VT52_9BACL</name>
<comment type="caution">
    <text evidence="3">The sequence shown here is derived from an EMBL/GenBank/DDBJ whole genome shotgun (WGS) entry which is preliminary data.</text>
</comment>
<keyword evidence="4" id="KW-1185">Reference proteome</keyword>